<keyword evidence="1 3" id="KW-0732">Signal</keyword>
<dbReference type="PROSITE" id="PS51257">
    <property type="entry name" value="PROKAR_LIPOPROTEIN"/>
    <property type="match status" value="1"/>
</dbReference>
<dbReference type="EMBL" id="CP114058">
    <property type="protein sequence ID" value="WAT00927.1"/>
    <property type="molecule type" value="Genomic_DNA"/>
</dbReference>
<name>A0ABY7HPI5_9GAMM</name>
<evidence type="ECO:0000256" key="3">
    <source>
        <dbReference type="SAM" id="SignalP"/>
    </source>
</evidence>
<dbReference type="NCBIfam" id="NF011433">
    <property type="entry name" value="PRK14864.1"/>
    <property type="match status" value="1"/>
</dbReference>
<dbReference type="InterPro" id="IPR051096">
    <property type="entry name" value="BhsA/McbA_stress_biofilm_assoc"/>
</dbReference>
<reference evidence="5" key="1">
    <citation type="submission" date="2022-12" db="EMBL/GenBank/DDBJ databases">
        <title>Complete genome sequence of an Australian strain of Rouxiella badensis DAR84756 and resolution of the R. badensis DSM100043 and R. chamberiensis DSM28324 genomes.</title>
        <authorList>
            <person name="Paul S."/>
            <person name="Anderson P.J."/>
            <person name="Maynard G."/>
            <person name="Dyall-Smith M."/>
            <person name="Kudinha T."/>
        </authorList>
    </citation>
    <scope>NUCLEOTIDE SEQUENCE</scope>
    <source>
        <strain evidence="5">DSM 28324</strain>
    </source>
</reference>
<sequence>MKKSPGKGVRRLGVAIFLCTLTACSLLQTTPTPPPAPTSSAQEVQRSQTGTLTKIGSVSADVIGSPMDVEREIRHKANAAGARYYQILLVSDTIRPGRWYSEAILFK</sequence>
<feature type="signal peptide" evidence="3">
    <location>
        <begin position="1"/>
        <end position="25"/>
    </location>
</feature>
<dbReference type="PANTHER" id="PTHR34156">
    <property type="entry name" value="OUTER MEMBRANE PROTEIN-RELATED-RELATED"/>
    <property type="match status" value="1"/>
</dbReference>
<dbReference type="Proteomes" id="UP001164712">
    <property type="component" value="Chromosome"/>
</dbReference>
<dbReference type="InterPro" id="IPR036275">
    <property type="entry name" value="YdgH-like_sf"/>
</dbReference>
<gene>
    <name evidence="5" type="primary">bsmA</name>
    <name evidence="5" type="ORF">O1V66_19415</name>
</gene>
<protein>
    <submittedName>
        <fullName evidence="5">Biofilm peroxide resistance protein BsmA</fullName>
    </submittedName>
</protein>
<feature type="domain" description="YdgH/BhsA/McbA-like" evidence="4">
    <location>
        <begin position="52"/>
        <end position="107"/>
    </location>
</feature>
<dbReference type="Gene3D" id="3.30.1660.10">
    <property type="entry name" value="Flavin-binding protein dodecin"/>
    <property type="match status" value="1"/>
</dbReference>
<feature type="region of interest" description="Disordered" evidence="2">
    <location>
        <begin position="29"/>
        <end position="50"/>
    </location>
</feature>
<dbReference type="PANTHER" id="PTHR34156:SF11">
    <property type="entry name" value="LIPOPROTEIN BSMA"/>
    <property type="match status" value="1"/>
</dbReference>
<dbReference type="RefSeq" id="WP_045048985.1">
    <property type="nucleotide sequence ID" value="NZ_CP114058.1"/>
</dbReference>
<evidence type="ECO:0000259" key="4">
    <source>
        <dbReference type="Pfam" id="PF07338"/>
    </source>
</evidence>
<feature type="chain" id="PRO_5045268619" evidence="3">
    <location>
        <begin position="26"/>
        <end position="107"/>
    </location>
</feature>
<dbReference type="Pfam" id="PF07338">
    <property type="entry name" value="YdgH_BhsA-like"/>
    <property type="match status" value="1"/>
</dbReference>
<evidence type="ECO:0000313" key="6">
    <source>
        <dbReference type="Proteomes" id="UP001164712"/>
    </source>
</evidence>
<evidence type="ECO:0000313" key="5">
    <source>
        <dbReference type="EMBL" id="WAT00927.1"/>
    </source>
</evidence>
<evidence type="ECO:0000256" key="1">
    <source>
        <dbReference type="ARBA" id="ARBA00022729"/>
    </source>
</evidence>
<keyword evidence="6" id="KW-1185">Reference proteome</keyword>
<proteinExistence type="predicted"/>
<accession>A0ABY7HPI5</accession>
<dbReference type="InterPro" id="IPR010854">
    <property type="entry name" value="YdgH/BhsA/McbA-like_dom"/>
</dbReference>
<organism evidence="5 6">
    <name type="scientific">Rouxiella chamberiensis</name>
    <dbReference type="NCBI Taxonomy" id="1513468"/>
    <lineage>
        <taxon>Bacteria</taxon>
        <taxon>Pseudomonadati</taxon>
        <taxon>Pseudomonadota</taxon>
        <taxon>Gammaproteobacteria</taxon>
        <taxon>Enterobacterales</taxon>
        <taxon>Yersiniaceae</taxon>
        <taxon>Rouxiella</taxon>
    </lineage>
</organism>
<dbReference type="SUPFAM" id="SSF159871">
    <property type="entry name" value="YdgH-like"/>
    <property type="match status" value="1"/>
</dbReference>
<evidence type="ECO:0000256" key="2">
    <source>
        <dbReference type="SAM" id="MobiDB-lite"/>
    </source>
</evidence>
<dbReference type="InterPro" id="IPR025543">
    <property type="entry name" value="Dodecin-like"/>
</dbReference>